<protein>
    <recommendedName>
        <fullName evidence="3">Group-specific protein</fullName>
    </recommendedName>
</protein>
<accession>A0ABV8B7T5</accession>
<keyword evidence="2" id="KW-1185">Reference proteome</keyword>
<dbReference type="RefSeq" id="WP_377917467.1">
    <property type="nucleotide sequence ID" value="NZ_JBHRZT010000068.1"/>
</dbReference>
<comment type="caution">
    <text evidence="1">The sequence shown here is derived from an EMBL/GenBank/DDBJ whole genome shotgun (WGS) entry which is preliminary data.</text>
</comment>
<dbReference type="Proteomes" id="UP001595752">
    <property type="component" value="Unassembled WGS sequence"/>
</dbReference>
<evidence type="ECO:0000313" key="2">
    <source>
        <dbReference type="Proteomes" id="UP001595752"/>
    </source>
</evidence>
<gene>
    <name evidence="1" type="ORF">ACFOU2_17950</name>
</gene>
<sequence>MNMFDPIVFDNLKVVVEGEVYDLDLEGHVSVVNREDYVDLARFSRMYRISFQQTGSVVASLLLTTHIDDIHAELSGNKQVKPGCLIEIDFTLSQMSPFTPEQCANYEEDLRAIWGEERTVEQRVTHLVGTNEYKNEMKIKFNRYIYEDQVDDIVEMIDYMLETIQLLKDDQHPIM</sequence>
<organism evidence="1 2">
    <name type="scientific">Bacillus songklensis</name>
    <dbReference type="NCBI Taxonomy" id="1069116"/>
    <lineage>
        <taxon>Bacteria</taxon>
        <taxon>Bacillati</taxon>
        <taxon>Bacillota</taxon>
        <taxon>Bacilli</taxon>
        <taxon>Bacillales</taxon>
        <taxon>Bacillaceae</taxon>
        <taxon>Bacillus</taxon>
    </lineage>
</organism>
<evidence type="ECO:0008006" key="3">
    <source>
        <dbReference type="Google" id="ProtNLM"/>
    </source>
</evidence>
<reference evidence="2" key="1">
    <citation type="journal article" date="2019" name="Int. J. Syst. Evol. Microbiol.">
        <title>The Global Catalogue of Microorganisms (GCM) 10K type strain sequencing project: providing services to taxonomists for standard genome sequencing and annotation.</title>
        <authorList>
            <consortium name="The Broad Institute Genomics Platform"/>
            <consortium name="The Broad Institute Genome Sequencing Center for Infectious Disease"/>
            <person name="Wu L."/>
            <person name="Ma J."/>
        </authorList>
    </citation>
    <scope>NUCLEOTIDE SEQUENCE [LARGE SCALE GENOMIC DNA]</scope>
    <source>
        <strain evidence="2">CCUG 61889</strain>
    </source>
</reference>
<dbReference type="EMBL" id="JBHRZT010000068">
    <property type="protein sequence ID" value="MFC3885254.1"/>
    <property type="molecule type" value="Genomic_DNA"/>
</dbReference>
<proteinExistence type="predicted"/>
<name>A0ABV8B7T5_9BACI</name>
<evidence type="ECO:0000313" key="1">
    <source>
        <dbReference type="EMBL" id="MFC3885254.1"/>
    </source>
</evidence>